<evidence type="ECO:0008006" key="4">
    <source>
        <dbReference type="Google" id="ProtNLM"/>
    </source>
</evidence>
<evidence type="ECO:0000313" key="3">
    <source>
        <dbReference type="Proteomes" id="UP000000268"/>
    </source>
</evidence>
<feature type="chain" id="PRO_5002748495" description="EGF-like domain-containing protein" evidence="1">
    <location>
        <begin position="17"/>
        <end position="124"/>
    </location>
</feature>
<dbReference type="EMBL" id="CP000828">
    <property type="protein sequence ID" value="ABW30037.1"/>
    <property type="molecule type" value="Genomic_DNA"/>
</dbReference>
<feature type="signal peptide" evidence="1">
    <location>
        <begin position="1"/>
        <end position="16"/>
    </location>
</feature>
<proteinExistence type="predicted"/>
<dbReference type="eggNOG" id="ENOG5033EPE">
    <property type="taxonomic scope" value="Bacteria"/>
</dbReference>
<dbReference type="HOGENOM" id="CLU_2012695_0_0_3"/>
<gene>
    <name evidence="2" type="ordered locus">AM1_5071</name>
</gene>
<sequence length="124" mass="13033">MLLAFLLLIYSPVASAKPIGACVQDPTGICTRDINPCGNPSVCGCSEGYTYNASIGKCLIDDIGLANDAGVEVKSRCALEPKGICTQDINQCGHASICQCPDNTTYSPVIGQCVKKLETPKGEY</sequence>
<evidence type="ECO:0000313" key="2">
    <source>
        <dbReference type="EMBL" id="ABW30037.1"/>
    </source>
</evidence>
<name>B0C760_ACAM1</name>
<accession>B0C760</accession>
<reference evidence="2 3" key="1">
    <citation type="journal article" date="2008" name="Proc. Natl. Acad. Sci. U.S.A.">
        <title>Niche adaptation and genome expansion in the chlorophyll d-producing cyanobacterium Acaryochloris marina.</title>
        <authorList>
            <person name="Swingley W.D."/>
            <person name="Chen M."/>
            <person name="Cheung P.C."/>
            <person name="Conrad A.L."/>
            <person name="Dejesa L.C."/>
            <person name="Hao J."/>
            <person name="Honchak B.M."/>
            <person name="Karbach L.E."/>
            <person name="Kurdoglu A."/>
            <person name="Lahiri S."/>
            <person name="Mastrian S.D."/>
            <person name="Miyashita H."/>
            <person name="Page L."/>
            <person name="Ramakrishna P."/>
            <person name="Satoh S."/>
            <person name="Sattley W.M."/>
            <person name="Shimada Y."/>
            <person name="Taylor H.L."/>
            <person name="Tomo T."/>
            <person name="Tsuchiya T."/>
            <person name="Wang Z.T."/>
            <person name="Raymond J."/>
            <person name="Mimuro M."/>
            <person name="Blankenship R.E."/>
            <person name="Touchman J.W."/>
        </authorList>
    </citation>
    <scope>NUCLEOTIDE SEQUENCE [LARGE SCALE GENOMIC DNA]</scope>
    <source>
        <strain evidence="3">MBIC 11017</strain>
    </source>
</reference>
<dbReference type="Proteomes" id="UP000000268">
    <property type="component" value="Chromosome"/>
</dbReference>
<dbReference type="KEGG" id="amr:AM1_5071"/>
<dbReference type="AlphaFoldDB" id="B0C760"/>
<keyword evidence="1" id="KW-0732">Signal</keyword>
<organism evidence="2 3">
    <name type="scientific">Acaryochloris marina (strain MBIC 11017)</name>
    <dbReference type="NCBI Taxonomy" id="329726"/>
    <lineage>
        <taxon>Bacteria</taxon>
        <taxon>Bacillati</taxon>
        <taxon>Cyanobacteriota</taxon>
        <taxon>Cyanophyceae</taxon>
        <taxon>Acaryochloridales</taxon>
        <taxon>Acaryochloridaceae</taxon>
        <taxon>Acaryochloris</taxon>
    </lineage>
</organism>
<evidence type="ECO:0000256" key="1">
    <source>
        <dbReference type="SAM" id="SignalP"/>
    </source>
</evidence>
<protein>
    <recommendedName>
        <fullName evidence="4">EGF-like domain-containing protein</fullName>
    </recommendedName>
</protein>
<keyword evidence="3" id="KW-1185">Reference proteome</keyword>